<dbReference type="Proteomes" id="UP001215598">
    <property type="component" value="Unassembled WGS sequence"/>
</dbReference>
<proteinExistence type="predicted"/>
<evidence type="ECO:0000256" key="2">
    <source>
        <dbReference type="SAM" id="Phobius"/>
    </source>
</evidence>
<feature type="compositionally biased region" description="Low complexity" evidence="1">
    <location>
        <begin position="258"/>
        <end position="269"/>
    </location>
</feature>
<feature type="region of interest" description="Disordered" evidence="1">
    <location>
        <begin position="230"/>
        <end position="284"/>
    </location>
</feature>
<keyword evidence="2" id="KW-0472">Membrane</keyword>
<gene>
    <name evidence="3" type="ORF">B0H16DRAFT_1460447</name>
</gene>
<organism evidence="3 4">
    <name type="scientific">Mycena metata</name>
    <dbReference type="NCBI Taxonomy" id="1033252"/>
    <lineage>
        <taxon>Eukaryota</taxon>
        <taxon>Fungi</taxon>
        <taxon>Dikarya</taxon>
        <taxon>Basidiomycota</taxon>
        <taxon>Agaricomycotina</taxon>
        <taxon>Agaricomycetes</taxon>
        <taxon>Agaricomycetidae</taxon>
        <taxon>Agaricales</taxon>
        <taxon>Marasmiineae</taxon>
        <taxon>Mycenaceae</taxon>
        <taxon>Mycena</taxon>
    </lineage>
</organism>
<evidence type="ECO:0000313" key="4">
    <source>
        <dbReference type="Proteomes" id="UP001215598"/>
    </source>
</evidence>
<feature type="region of interest" description="Disordered" evidence="1">
    <location>
        <begin position="43"/>
        <end position="74"/>
    </location>
</feature>
<comment type="caution">
    <text evidence="3">The sequence shown here is derived from an EMBL/GenBank/DDBJ whole genome shotgun (WGS) entry which is preliminary data.</text>
</comment>
<dbReference type="EMBL" id="JARKIB010000063">
    <property type="protein sequence ID" value="KAJ7751122.1"/>
    <property type="molecule type" value="Genomic_DNA"/>
</dbReference>
<protein>
    <submittedName>
        <fullName evidence="3">Uncharacterized protein</fullName>
    </submittedName>
</protein>
<keyword evidence="2" id="KW-1133">Transmembrane helix</keyword>
<feature type="compositionally biased region" description="Gly residues" evidence="1">
    <location>
        <begin position="43"/>
        <end position="52"/>
    </location>
</feature>
<feature type="transmembrane region" description="Helical" evidence="2">
    <location>
        <begin position="181"/>
        <end position="203"/>
    </location>
</feature>
<keyword evidence="4" id="KW-1185">Reference proteome</keyword>
<reference evidence="3" key="1">
    <citation type="submission" date="2023-03" db="EMBL/GenBank/DDBJ databases">
        <title>Massive genome expansion in bonnet fungi (Mycena s.s.) driven by repeated elements and novel gene families across ecological guilds.</title>
        <authorList>
            <consortium name="Lawrence Berkeley National Laboratory"/>
            <person name="Harder C.B."/>
            <person name="Miyauchi S."/>
            <person name="Viragh M."/>
            <person name="Kuo A."/>
            <person name="Thoen E."/>
            <person name="Andreopoulos B."/>
            <person name="Lu D."/>
            <person name="Skrede I."/>
            <person name="Drula E."/>
            <person name="Henrissat B."/>
            <person name="Morin E."/>
            <person name="Kohler A."/>
            <person name="Barry K."/>
            <person name="LaButti K."/>
            <person name="Morin E."/>
            <person name="Salamov A."/>
            <person name="Lipzen A."/>
            <person name="Mereny Z."/>
            <person name="Hegedus B."/>
            <person name="Baldrian P."/>
            <person name="Stursova M."/>
            <person name="Weitz H."/>
            <person name="Taylor A."/>
            <person name="Grigoriev I.V."/>
            <person name="Nagy L.G."/>
            <person name="Martin F."/>
            <person name="Kauserud H."/>
        </authorList>
    </citation>
    <scope>NUCLEOTIDE SEQUENCE</scope>
    <source>
        <strain evidence="3">CBHHK182m</strain>
    </source>
</reference>
<keyword evidence="2" id="KW-0812">Transmembrane</keyword>
<sequence length="284" mass="29798">MYGSSPEYAQSGLGLGLESDAAGRVASPAEVPVRIGSEERAGGIGIGIGIGVGRSSRRSEEGAGAGEEGGEGDFAQSLEAAVMRRRVEFAPRSERRARSGAECSAVDGGAGAGLITVDWTRAAIHSTRYRGSTQRASPRLEEKGEASSGVWEEALGSRCRRMQAHDTTAPRNARPPRAMRGVGFAVAQTLAVGIAIGLGWWSWEAAEEEVRKAKGGEAASAPSLGVGLEAIETGVRRRRRRRSRSGANEEAQSAHRISTTAQLSSAATAEGRNGAKAWRGDMRR</sequence>
<accession>A0AAD7IX33</accession>
<evidence type="ECO:0000256" key="1">
    <source>
        <dbReference type="SAM" id="MobiDB-lite"/>
    </source>
</evidence>
<evidence type="ECO:0000313" key="3">
    <source>
        <dbReference type="EMBL" id="KAJ7751122.1"/>
    </source>
</evidence>
<dbReference type="AlphaFoldDB" id="A0AAD7IX33"/>
<name>A0AAD7IX33_9AGAR</name>